<evidence type="ECO:0000313" key="2">
    <source>
        <dbReference type="EMBL" id="MBM7570839.1"/>
    </source>
</evidence>
<gene>
    <name evidence="2" type="ORF">JOC48_001317</name>
</gene>
<sequence>MKFTLIVILAILLITTFLLLKKSLHTLEIIFLFLLLEFLSTSYFAFLTINYEVWSVEQKKNLFIFFHLYKVIILPLLYLYYFHFYSLMTTRLKKLLLTLIAILAFLSTEYLLVEWDVIIYKDWNYWMSILGQAILLGLVFVLRLCFRSIMKKEGVVHS</sequence>
<protein>
    <submittedName>
        <fullName evidence="2">Uncharacterized protein</fullName>
    </submittedName>
</protein>
<reference evidence="2 3" key="1">
    <citation type="submission" date="2021-01" db="EMBL/GenBank/DDBJ databases">
        <title>Genomic Encyclopedia of Type Strains, Phase IV (KMG-IV): sequencing the most valuable type-strain genomes for metagenomic binning, comparative biology and taxonomic classification.</title>
        <authorList>
            <person name="Goeker M."/>
        </authorList>
    </citation>
    <scope>NUCLEOTIDE SEQUENCE [LARGE SCALE GENOMIC DNA]</scope>
    <source>
        <strain evidence="2 3">DSM 23711</strain>
    </source>
</reference>
<feature type="transmembrane region" description="Helical" evidence="1">
    <location>
        <begin position="31"/>
        <end position="51"/>
    </location>
</feature>
<keyword evidence="1" id="KW-0812">Transmembrane</keyword>
<feature type="transmembrane region" description="Helical" evidence="1">
    <location>
        <begin position="125"/>
        <end position="146"/>
    </location>
</feature>
<keyword evidence="1" id="KW-1133">Transmembrane helix</keyword>
<dbReference type="EMBL" id="JAFBDR010000005">
    <property type="protein sequence ID" value="MBM7570839.1"/>
    <property type="molecule type" value="Genomic_DNA"/>
</dbReference>
<accession>A0ABS2MYC1</accession>
<proteinExistence type="predicted"/>
<evidence type="ECO:0000313" key="3">
    <source>
        <dbReference type="Proteomes" id="UP001296943"/>
    </source>
</evidence>
<dbReference type="Proteomes" id="UP001296943">
    <property type="component" value="Unassembled WGS sequence"/>
</dbReference>
<keyword evidence="1" id="KW-0472">Membrane</keyword>
<organism evidence="2 3">
    <name type="scientific">Aquibacillus albus</name>
    <dbReference type="NCBI Taxonomy" id="1168171"/>
    <lineage>
        <taxon>Bacteria</taxon>
        <taxon>Bacillati</taxon>
        <taxon>Bacillota</taxon>
        <taxon>Bacilli</taxon>
        <taxon>Bacillales</taxon>
        <taxon>Bacillaceae</taxon>
        <taxon>Aquibacillus</taxon>
    </lineage>
</organism>
<name>A0ABS2MYC1_9BACI</name>
<comment type="caution">
    <text evidence="2">The sequence shown here is derived from an EMBL/GenBank/DDBJ whole genome shotgun (WGS) entry which is preliminary data.</text>
</comment>
<dbReference type="RefSeq" id="WP_204498249.1">
    <property type="nucleotide sequence ID" value="NZ_JAFBDR010000005.1"/>
</dbReference>
<evidence type="ECO:0000256" key="1">
    <source>
        <dbReference type="SAM" id="Phobius"/>
    </source>
</evidence>
<keyword evidence="3" id="KW-1185">Reference proteome</keyword>
<feature type="transmembrane region" description="Helical" evidence="1">
    <location>
        <begin position="63"/>
        <end position="83"/>
    </location>
</feature>
<feature type="transmembrane region" description="Helical" evidence="1">
    <location>
        <begin position="95"/>
        <end position="113"/>
    </location>
</feature>
<feature type="transmembrane region" description="Helical" evidence="1">
    <location>
        <begin position="6"/>
        <end position="24"/>
    </location>
</feature>